<dbReference type="EMBL" id="KV423923">
    <property type="protein sequence ID" value="KZT61443.1"/>
    <property type="molecule type" value="Genomic_DNA"/>
</dbReference>
<name>A0A165J6M9_9BASI</name>
<evidence type="ECO:0000313" key="3">
    <source>
        <dbReference type="Proteomes" id="UP000076842"/>
    </source>
</evidence>
<feature type="signal peptide" evidence="1">
    <location>
        <begin position="1"/>
        <end position="23"/>
    </location>
</feature>
<dbReference type="Proteomes" id="UP000076842">
    <property type="component" value="Unassembled WGS sequence"/>
</dbReference>
<accession>A0A165J6M9</accession>
<keyword evidence="3" id="KW-1185">Reference proteome</keyword>
<keyword evidence="1" id="KW-0732">Signal</keyword>
<dbReference type="AlphaFoldDB" id="A0A165J6M9"/>
<organism evidence="2 3">
    <name type="scientific">Calocera cornea HHB12733</name>
    <dbReference type="NCBI Taxonomy" id="1353952"/>
    <lineage>
        <taxon>Eukaryota</taxon>
        <taxon>Fungi</taxon>
        <taxon>Dikarya</taxon>
        <taxon>Basidiomycota</taxon>
        <taxon>Agaricomycotina</taxon>
        <taxon>Dacrymycetes</taxon>
        <taxon>Dacrymycetales</taxon>
        <taxon>Dacrymycetaceae</taxon>
        <taxon>Calocera</taxon>
    </lineage>
</organism>
<evidence type="ECO:0000313" key="2">
    <source>
        <dbReference type="EMBL" id="KZT61443.1"/>
    </source>
</evidence>
<gene>
    <name evidence="2" type="ORF">CALCODRAFT_10676</name>
</gene>
<evidence type="ECO:0000256" key="1">
    <source>
        <dbReference type="SAM" id="SignalP"/>
    </source>
</evidence>
<protein>
    <submittedName>
        <fullName evidence="2">Uncharacterized protein</fullName>
    </submittedName>
</protein>
<proteinExistence type="predicted"/>
<dbReference type="InParanoid" id="A0A165J6M9"/>
<feature type="chain" id="PRO_5007859834" evidence="1">
    <location>
        <begin position="24"/>
        <end position="62"/>
    </location>
</feature>
<sequence length="62" mass="6511">MSYGIISYWLAGWVSGWVSCCHAVISSVVPMFCCRPAIPISAGHCTSHIGCRVAGLLISTGP</sequence>
<reference evidence="2 3" key="1">
    <citation type="journal article" date="2016" name="Mol. Biol. Evol.">
        <title>Comparative Genomics of Early-Diverging Mushroom-Forming Fungi Provides Insights into the Origins of Lignocellulose Decay Capabilities.</title>
        <authorList>
            <person name="Nagy L.G."/>
            <person name="Riley R."/>
            <person name="Tritt A."/>
            <person name="Adam C."/>
            <person name="Daum C."/>
            <person name="Floudas D."/>
            <person name="Sun H."/>
            <person name="Yadav J.S."/>
            <person name="Pangilinan J."/>
            <person name="Larsson K.H."/>
            <person name="Matsuura K."/>
            <person name="Barry K."/>
            <person name="Labutti K."/>
            <person name="Kuo R."/>
            <person name="Ohm R.A."/>
            <person name="Bhattacharya S.S."/>
            <person name="Shirouzu T."/>
            <person name="Yoshinaga Y."/>
            <person name="Martin F.M."/>
            <person name="Grigoriev I.V."/>
            <person name="Hibbett D.S."/>
        </authorList>
    </citation>
    <scope>NUCLEOTIDE SEQUENCE [LARGE SCALE GENOMIC DNA]</scope>
    <source>
        <strain evidence="2 3">HHB12733</strain>
    </source>
</reference>